<evidence type="ECO:0000256" key="1">
    <source>
        <dbReference type="SAM" id="MobiDB-lite"/>
    </source>
</evidence>
<keyword evidence="4" id="KW-1185">Reference proteome</keyword>
<name>A0A166YAK5_9CAUD</name>
<dbReference type="RefSeq" id="YP_009273180.1">
    <property type="nucleotide sequence ID" value="NC_030901.1"/>
</dbReference>
<feature type="domain" description="dATP/dGTP diphosphohydrolase N-terminal" evidence="2">
    <location>
        <begin position="17"/>
        <end position="110"/>
    </location>
</feature>
<dbReference type="Proteomes" id="UP000203982">
    <property type="component" value="Segment"/>
</dbReference>
<organism evidence="3 4">
    <name type="scientific">Gordonia phage ClubL</name>
    <dbReference type="NCBI Taxonomy" id="1838065"/>
    <lineage>
        <taxon>Viruses</taxon>
        <taxon>Duplodnaviria</taxon>
        <taxon>Heunggongvirae</taxon>
        <taxon>Uroviricota</taxon>
        <taxon>Caudoviricetes</taxon>
        <taxon>Smoothievirus</taxon>
        <taxon>Smoothievirus clubL</taxon>
    </lineage>
</organism>
<reference evidence="3 4" key="1">
    <citation type="submission" date="2016-03" db="EMBL/GenBank/DDBJ databases">
        <authorList>
            <person name="Montgomery M.T."/>
            <person name="Guerrero C.A."/>
            <person name="Mavrich T.N."/>
            <person name="Pope W.H."/>
            <person name="Garlena R.A."/>
            <person name="Russell D.A."/>
            <person name="Jacobs-Sera D."/>
            <person name="Hendrix R.W."/>
            <person name="Hatfull G.F."/>
        </authorList>
    </citation>
    <scope>NUCLEOTIDE SEQUENCE [LARGE SCALE GENOMIC DNA]</scope>
</reference>
<evidence type="ECO:0000313" key="4">
    <source>
        <dbReference type="Proteomes" id="UP000203982"/>
    </source>
</evidence>
<proteinExistence type="predicted"/>
<protein>
    <recommendedName>
        <fullName evidence="2">dATP/dGTP diphosphohydrolase N-terminal domain-containing protein</fullName>
    </recommendedName>
</protein>
<evidence type="ECO:0000259" key="2">
    <source>
        <dbReference type="Pfam" id="PF18909"/>
    </source>
</evidence>
<dbReference type="KEGG" id="vg:28803360"/>
<gene>
    <name evidence="3" type="primary">145</name>
    <name evidence="3" type="ORF">PBI_CLUBL_145</name>
</gene>
<dbReference type="Pfam" id="PF18909">
    <property type="entry name" value="dGTP_diPhyd_N"/>
    <property type="match status" value="1"/>
</dbReference>
<dbReference type="GeneID" id="28803360"/>
<evidence type="ECO:0000313" key="3">
    <source>
        <dbReference type="EMBL" id="ANA86643.1"/>
    </source>
</evidence>
<dbReference type="InterPro" id="IPR044038">
    <property type="entry name" value="dATP/dGTP_diPOhydrolase_N"/>
</dbReference>
<accession>A0A166YAK5</accession>
<sequence>MSTIETNDKGQDFAVSTTGGKKQKKLARYDLIPAGPLLELAELYGRGAAKYADRNWENGYDWSLSFSALQRHAWQFWDGENFDEETGAAHLASVAWHALALLQFMQQQKYAQFDDRPRTESIVEADVHEDHVHIDPDPVATSPEPANNGPDRYDRLEDVPVGQKVTDKHGVLHRYSHGKIGWERAHSYDRDVWVDVVAYKSPERVGYNSMYGPFSVVAPEADAIQVGDLVLRDPNYRWFDDGHFEAGVDYRVESKTLDAAAAGGAYVTIAGMGGGWDISRFRKSPASCSEPIPAVSAAAVVPESTTHNGHVVRGQVSNLSTANYNYVWRDRFGCDYTHDRDNYEWVRSDGEDVPVFPREGYDAANGPYTRVCKRDEQ</sequence>
<feature type="region of interest" description="Disordered" evidence="1">
    <location>
        <begin position="133"/>
        <end position="154"/>
    </location>
</feature>
<dbReference type="EMBL" id="KU998246">
    <property type="protein sequence ID" value="ANA86643.1"/>
    <property type="molecule type" value="Genomic_DNA"/>
</dbReference>